<name>A0A933W984_UNCEI</name>
<organism evidence="1 2">
    <name type="scientific">Eiseniibacteriota bacterium</name>
    <dbReference type="NCBI Taxonomy" id="2212470"/>
    <lineage>
        <taxon>Bacteria</taxon>
        <taxon>Candidatus Eiseniibacteriota</taxon>
    </lineage>
</organism>
<proteinExistence type="predicted"/>
<reference evidence="1" key="1">
    <citation type="submission" date="2020-07" db="EMBL/GenBank/DDBJ databases">
        <title>Huge and variable diversity of episymbiotic CPR bacteria and DPANN archaea in groundwater ecosystems.</title>
        <authorList>
            <person name="He C.Y."/>
            <person name="Keren R."/>
            <person name="Whittaker M."/>
            <person name="Farag I.F."/>
            <person name="Doudna J."/>
            <person name="Cate J.H.D."/>
            <person name="Banfield J.F."/>
        </authorList>
    </citation>
    <scope>NUCLEOTIDE SEQUENCE</scope>
    <source>
        <strain evidence="1">NC_groundwater_1813_Pr3_B-0.1um_71_17</strain>
    </source>
</reference>
<dbReference type="EMBL" id="JACRIW010000063">
    <property type="protein sequence ID" value="MBI5169691.1"/>
    <property type="molecule type" value="Genomic_DNA"/>
</dbReference>
<gene>
    <name evidence="1" type="ORF">HZA61_09400</name>
</gene>
<accession>A0A933W984</accession>
<evidence type="ECO:0000313" key="2">
    <source>
        <dbReference type="Proteomes" id="UP000696931"/>
    </source>
</evidence>
<comment type="caution">
    <text evidence="1">The sequence shown here is derived from an EMBL/GenBank/DDBJ whole genome shotgun (WGS) entry which is preliminary data.</text>
</comment>
<dbReference type="Proteomes" id="UP000696931">
    <property type="component" value="Unassembled WGS sequence"/>
</dbReference>
<dbReference type="AlphaFoldDB" id="A0A933W984"/>
<evidence type="ECO:0000313" key="1">
    <source>
        <dbReference type="EMBL" id="MBI5169691.1"/>
    </source>
</evidence>
<protein>
    <submittedName>
        <fullName evidence="1">Uncharacterized protein</fullName>
    </submittedName>
</protein>
<sequence>MRKLLLSLLAMTALLFVLDRAIGAGLERLFRASENPTDGDVLGHAWKLRAPVIVCGASRASHHYVSDSLGAELGAPVFNLGRDGSWGAAYQYGSAGILLNHYTPSLWIMDVDPFLVRTHEILDRLSCFLPWAHSEPVARELVGLRSRWEPIRLLSRIYPYNSMVLRLAAAHRGQDAAPRFGFLPLTGTMTLAEADREAASAPVARADVDTLKLRFLARAIGALRERGVAVVAVRSPRYVSAQSAVARERLDGQELERVFARHGVRFLDFSASAQPHWREPSLYRDASHLNETGALRFTHELADSLRALNLVPAVRD</sequence>